<evidence type="ECO:0000313" key="1">
    <source>
        <dbReference type="EMBL" id="MBD2568596.1"/>
    </source>
</evidence>
<comment type="caution">
    <text evidence="1">The sequence shown here is derived from an EMBL/GenBank/DDBJ whole genome shotgun (WGS) entry which is preliminary data.</text>
</comment>
<keyword evidence="2" id="KW-1185">Reference proteome</keyword>
<gene>
    <name evidence="1" type="ORF">H6G59_11915</name>
</gene>
<protein>
    <submittedName>
        <fullName evidence="1">Uncharacterized protein</fullName>
    </submittedName>
</protein>
<proteinExistence type="predicted"/>
<dbReference type="RefSeq" id="WP_190714688.1">
    <property type="nucleotide sequence ID" value="NZ_JACJST010000009.1"/>
</dbReference>
<name>A0ABR8FFS8_9NOST</name>
<sequence length="49" mass="5570">MMTTNIKTAMIAEQYPFAQELITDIGQINTKKYLKHLIQLGFAKIASKI</sequence>
<evidence type="ECO:0000313" key="2">
    <source>
        <dbReference type="Proteomes" id="UP000640531"/>
    </source>
</evidence>
<dbReference type="Proteomes" id="UP000640531">
    <property type="component" value="Unassembled WGS sequence"/>
</dbReference>
<reference evidence="1 2" key="1">
    <citation type="journal article" date="2020" name="ISME J.">
        <title>Comparative genomics reveals insights into cyanobacterial evolution and habitat adaptation.</title>
        <authorList>
            <person name="Chen M.Y."/>
            <person name="Teng W.K."/>
            <person name="Zhao L."/>
            <person name="Hu C.X."/>
            <person name="Zhou Y.K."/>
            <person name="Han B.P."/>
            <person name="Song L.R."/>
            <person name="Shu W.S."/>
        </authorList>
    </citation>
    <scope>NUCLEOTIDE SEQUENCE [LARGE SCALE GENOMIC DNA]</scope>
    <source>
        <strain evidence="1 2">FACHB-196</strain>
    </source>
</reference>
<dbReference type="EMBL" id="JACJST010000009">
    <property type="protein sequence ID" value="MBD2568596.1"/>
    <property type="molecule type" value="Genomic_DNA"/>
</dbReference>
<accession>A0ABR8FFS8</accession>
<organism evidence="1 2">
    <name type="scientific">Anabaena lutea FACHB-196</name>
    <dbReference type="NCBI Taxonomy" id="2692881"/>
    <lineage>
        <taxon>Bacteria</taxon>
        <taxon>Bacillati</taxon>
        <taxon>Cyanobacteriota</taxon>
        <taxon>Cyanophyceae</taxon>
        <taxon>Nostocales</taxon>
        <taxon>Nostocaceae</taxon>
        <taxon>Anabaena</taxon>
    </lineage>
</organism>